<name>A0A2P5BGW6_PARAD</name>
<dbReference type="PANTHER" id="PTHR47074:SF11">
    <property type="entry name" value="REVERSE TRANSCRIPTASE-LIKE PROTEIN"/>
    <property type="match status" value="1"/>
</dbReference>
<sequence length="171" mass="19297">MGKCDIFNLSSTNRLLRWLTPRPGCIRVFIDTAFKNNRGAADMVVQNNASQILRLAAQCFKADSPLEAELLALKFGVESCAALNWTNFVFFSDSLKVVNSIASSSCPVWSLLHLSLCICIMSSRLNYSVVWIPRTLNRSTYALASRAFRHNRLGIFAWWEVTPYVKTNLLE</sequence>
<dbReference type="Gene3D" id="3.30.420.10">
    <property type="entry name" value="Ribonuclease H-like superfamily/Ribonuclease H"/>
    <property type="match status" value="1"/>
</dbReference>
<dbReference type="AlphaFoldDB" id="A0A2P5BGW6"/>
<dbReference type="InterPro" id="IPR044730">
    <property type="entry name" value="RNase_H-like_dom_plant"/>
</dbReference>
<dbReference type="GO" id="GO:0004523">
    <property type="term" value="F:RNA-DNA hybrid ribonuclease activity"/>
    <property type="evidence" value="ECO:0007669"/>
    <property type="project" value="InterPro"/>
</dbReference>
<dbReference type="InterPro" id="IPR002156">
    <property type="entry name" value="RNaseH_domain"/>
</dbReference>
<dbReference type="SUPFAM" id="SSF53098">
    <property type="entry name" value="Ribonuclease H-like"/>
    <property type="match status" value="1"/>
</dbReference>
<protein>
    <submittedName>
        <fullName evidence="2">Ribonuclease H-like domain containing protein</fullName>
    </submittedName>
</protein>
<comment type="caution">
    <text evidence="2">The sequence shown here is derived from an EMBL/GenBank/DDBJ whole genome shotgun (WGS) entry which is preliminary data.</text>
</comment>
<proteinExistence type="predicted"/>
<dbReference type="GO" id="GO:0003676">
    <property type="term" value="F:nucleic acid binding"/>
    <property type="evidence" value="ECO:0007669"/>
    <property type="project" value="InterPro"/>
</dbReference>
<organism evidence="2 3">
    <name type="scientific">Parasponia andersonii</name>
    <name type="common">Sponia andersonii</name>
    <dbReference type="NCBI Taxonomy" id="3476"/>
    <lineage>
        <taxon>Eukaryota</taxon>
        <taxon>Viridiplantae</taxon>
        <taxon>Streptophyta</taxon>
        <taxon>Embryophyta</taxon>
        <taxon>Tracheophyta</taxon>
        <taxon>Spermatophyta</taxon>
        <taxon>Magnoliopsida</taxon>
        <taxon>eudicotyledons</taxon>
        <taxon>Gunneridae</taxon>
        <taxon>Pentapetalae</taxon>
        <taxon>rosids</taxon>
        <taxon>fabids</taxon>
        <taxon>Rosales</taxon>
        <taxon>Cannabaceae</taxon>
        <taxon>Parasponia</taxon>
    </lineage>
</organism>
<dbReference type="EMBL" id="JXTB01000283">
    <property type="protein sequence ID" value="PON48030.1"/>
    <property type="molecule type" value="Genomic_DNA"/>
</dbReference>
<keyword evidence="3" id="KW-1185">Reference proteome</keyword>
<accession>A0A2P5BGW6</accession>
<dbReference type="Proteomes" id="UP000237105">
    <property type="component" value="Unassembled WGS sequence"/>
</dbReference>
<dbReference type="OrthoDB" id="588006at2759"/>
<reference evidence="3" key="1">
    <citation type="submission" date="2016-06" db="EMBL/GenBank/DDBJ databases">
        <title>Parallel loss of symbiosis genes in relatives of nitrogen-fixing non-legume Parasponia.</title>
        <authorList>
            <person name="Van Velzen R."/>
            <person name="Holmer R."/>
            <person name="Bu F."/>
            <person name="Rutten L."/>
            <person name="Van Zeijl A."/>
            <person name="Liu W."/>
            <person name="Santuari L."/>
            <person name="Cao Q."/>
            <person name="Sharma T."/>
            <person name="Shen D."/>
            <person name="Roswanjaya Y."/>
            <person name="Wardhani T."/>
            <person name="Kalhor M.S."/>
            <person name="Jansen J."/>
            <person name="Van den Hoogen J."/>
            <person name="Gungor B."/>
            <person name="Hartog M."/>
            <person name="Hontelez J."/>
            <person name="Verver J."/>
            <person name="Yang W.-C."/>
            <person name="Schijlen E."/>
            <person name="Repin R."/>
            <person name="Schilthuizen M."/>
            <person name="Schranz E."/>
            <person name="Heidstra R."/>
            <person name="Miyata K."/>
            <person name="Fedorova E."/>
            <person name="Kohlen W."/>
            <person name="Bisseling T."/>
            <person name="Smit S."/>
            <person name="Geurts R."/>
        </authorList>
    </citation>
    <scope>NUCLEOTIDE SEQUENCE [LARGE SCALE GENOMIC DNA]</scope>
    <source>
        <strain evidence="3">cv. WU1-14</strain>
    </source>
</reference>
<evidence type="ECO:0000259" key="1">
    <source>
        <dbReference type="Pfam" id="PF13456"/>
    </source>
</evidence>
<gene>
    <name evidence="2" type="ORF">PanWU01x14_240230</name>
</gene>
<dbReference type="Pfam" id="PF13456">
    <property type="entry name" value="RVT_3"/>
    <property type="match status" value="1"/>
</dbReference>
<dbReference type="InterPro" id="IPR036397">
    <property type="entry name" value="RNaseH_sf"/>
</dbReference>
<evidence type="ECO:0000313" key="3">
    <source>
        <dbReference type="Proteomes" id="UP000237105"/>
    </source>
</evidence>
<dbReference type="InterPro" id="IPR052929">
    <property type="entry name" value="RNase_H-like_EbsB-rel"/>
</dbReference>
<dbReference type="CDD" id="cd06222">
    <property type="entry name" value="RNase_H_like"/>
    <property type="match status" value="1"/>
</dbReference>
<evidence type="ECO:0000313" key="2">
    <source>
        <dbReference type="EMBL" id="PON48030.1"/>
    </source>
</evidence>
<dbReference type="InterPro" id="IPR012337">
    <property type="entry name" value="RNaseH-like_sf"/>
</dbReference>
<feature type="domain" description="RNase H type-1" evidence="1">
    <location>
        <begin position="31"/>
        <end position="147"/>
    </location>
</feature>
<dbReference type="PANTHER" id="PTHR47074">
    <property type="entry name" value="BNAC02G40300D PROTEIN"/>
    <property type="match status" value="1"/>
</dbReference>